<comment type="caution">
    <text evidence="1">The sequence shown here is derived from an EMBL/GenBank/DDBJ whole genome shotgun (WGS) entry which is preliminary data.</text>
</comment>
<dbReference type="Proteomes" id="UP000053748">
    <property type="component" value="Unassembled WGS sequence"/>
</dbReference>
<dbReference type="OrthoDB" id="5894104at2"/>
<evidence type="ECO:0000313" key="2">
    <source>
        <dbReference type="Proteomes" id="UP000053748"/>
    </source>
</evidence>
<protein>
    <submittedName>
        <fullName evidence="1">DUF3265 domain-containing protein</fullName>
    </submittedName>
</protein>
<proteinExistence type="predicted"/>
<organism evidence="1 2">
    <name type="scientific">Vibrio mimicus</name>
    <dbReference type="NCBI Taxonomy" id="674"/>
    <lineage>
        <taxon>Bacteria</taxon>
        <taxon>Pseudomonadati</taxon>
        <taxon>Pseudomonadota</taxon>
        <taxon>Gammaproteobacteria</taxon>
        <taxon>Vibrionales</taxon>
        <taxon>Vibrionaceae</taxon>
        <taxon>Vibrio</taxon>
    </lineage>
</organism>
<gene>
    <name evidence="1" type="ORF">AL544_002795</name>
</gene>
<dbReference type="EMBL" id="LOSJ02000001">
    <property type="protein sequence ID" value="PNM64674.1"/>
    <property type="molecule type" value="Genomic_DNA"/>
</dbReference>
<sequence>MTRRLSGIHAAWHFWYAVGFGGESGLLKVGLGGIHPLTRRYMQECR</sequence>
<evidence type="ECO:0000313" key="1">
    <source>
        <dbReference type="EMBL" id="PNM64674.1"/>
    </source>
</evidence>
<name>A0A2J9VLM8_VIBMI</name>
<keyword evidence="2" id="KW-1185">Reference proteome</keyword>
<reference evidence="1" key="1">
    <citation type="submission" date="2017-12" db="EMBL/GenBank/DDBJ databases">
        <title>FDA dAtabase for Regulatory Grade micrObial Sequences (FDA-ARGOS): Supporting development and validation of Infectious Disease Dx tests.</title>
        <authorList>
            <person name="Hoffmann M."/>
            <person name="Allard M."/>
            <person name="Evans P."/>
            <person name="Brown E."/>
            <person name="Tallon L.J."/>
            <person name="Sadzewicz L."/>
            <person name="Sengamalay N."/>
            <person name="Ott S."/>
            <person name="Godinez A."/>
            <person name="Nagaraj S."/>
            <person name="Vavikolanu K."/>
            <person name="Aluvathingal J."/>
            <person name="Nadendla S."/>
            <person name="Hobson J."/>
            <person name="Sichtig H."/>
        </authorList>
    </citation>
    <scope>NUCLEOTIDE SEQUENCE [LARGE SCALE GENOMIC DNA]</scope>
    <source>
        <strain evidence="1">FDAARGOS_113</strain>
    </source>
</reference>
<accession>A0A2J9VLM8</accession>
<dbReference type="AlphaFoldDB" id="A0A2J9VLM8"/>